<feature type="compositionally biased region" description="Acidic residues" evidence="1">
    <location>
        <begin position="138"/>
        <end position="156"/>
    </location>
</feature>
<feature type="compositionally biased region" description="Acidic residues" evidence="1">
    <location>
        <begin position="185"/>
        <end position="209"/>
    </location>
</feature>
<sequence length="258" mass="27816">MMENTKKLIQALGDDEFLDLMVWMSTTEKQRRATLQAVEEAQAQVVKDLQDAGKLPLPDALTDMGQVPDDVEDVPQWTNPGTDHSAMYREGDIVAYKGRVVRSTHKGLNSWEPGTLNFDGRIWEDITPPGGPGHGAVVEDDDAAEDWEDEDWEDPSGEGQGGGGEDSSETATDEGDGEPAAPDEVAADETPAQDDTEDPGEEGELDAGDEPAPFKQPTGAHDAYPKGARVSYKDGVYESVIPANVYAPDVYPAGWKQA</sequence>
<protein>
    <recommendedName>
        <fullName evidence="4">Chitin-binding type-3 domain-containing protein</fullName>
    </recommendedName>
</protein>
<accession>A0A7T0P9S8</accession>
<evidence type="ECO:0008006" key="4">
    <source>
        <dbReference type="Google" id="ProtNLM"/>
    </source>
</evidence>
<keyword evidence="3" id="KW-1185">Reference proteome</keyword>
<dbReference type="KEGG" id="cliz:G7Y31_06610"/>
<evidence type="ECO:0000313" key="3">
    <source>
        <dbReference type="Proteomes" id="UP000594681"/>
    </source>
</evidence>
<name>A0A7T0P9S8_9CORY</name>
<evidence type="ECO:0000313" key="2">
    <source>
        <dbReference type="EMBL" id="QPK78256.1"/>
    </source>
</evidence>
<feature type="compositionally biased region" description="Acidic residues" evidence="1">
    <location>
        <begin position="166"/>
        <end position="177"/>
    </location>
</feature>
<reference evidence="2 3" key="1">
    <citation type="submission" date="2020-11" db="EMBL/GenBank/DDBJ databases">
        <title>Corynebacterium sp. ZJ-599.</title>
        <authorList>
            <person name="Zhou J."/>
        </authorList>
    </citation>
    <scope>NUCLEOTIDE SEQUENCE [LARGE SCALE GENOMIC DNA]</scope>
    <source>
        <strain evidence="2 3">ZJ-599</strain>
    </source>
</reference>
<dbReference type="Proteomes" id="UP000594681">
    <property type="component" value="Chromosome"/>
</dbReference>
<dbReference type="EMBL" id="CP064954">
    <property type="protein sequence ID" value="QPK78256.1"/>
    <property type="molecule type" value="Genomic_DNA"/>
</dbReference>
<dbReference type="RefSeq" id="WP_165006317.1">
    <property type="nucleotide sequence ID" value="NZ_CP064954.1"/>
</dbReference>
<feature type="region of interest" description="Disordered" evidence="1">
    <location>
        <begin position="122"/>
        <end position="226"/>
    </location>
</feature>
<organism evidence="2 3">
    <name type="scientific">Corynebacterium lizhenjunii</name>
    <dbReference type="NCBI Taxonomy" id="2709394"/>
    <lineage>
        <taxon>Bacteria</taxon>
        <taxon>Bacillati</taxon>
        <taxon>Actinomycetota</taxon>
        <taxon>Actinomycetes</taxon>
        <taxon>Mycobacteriales</taxon>
        <taxon>Corynebacteriaceae</taxon>
        <taxon>Corynebacterium</taxon>
    </lineage>
</organism>
<gene>
    <name evidence="2" type="ORF">G7Y31_06610</name>
</gene>
<evidence type="ECO:0000256" key="1">
    <source>
        <dbReference type="SAM" id="MobiDB-lite"/>
    </source>
</evidence>
<proteinExistence type="predicted"/>
<dbReference type="AlphaFoldDB" id="A0A7T0P9S8"/>